<proteinExistence type="predicted"/>
<gene>
    <name evidence="2" type="ORF">OXX778_LOCUS20968</name>
</gene>
<keyword evidence="3" id="KW-1185">Reference proteome</keyword>
<organism evidence="2 3">
    <name type="scientific">Brachionus calyciflorus</name>
    <dbReference type="NCBI Taxonomy" id="104777"/>
    <lineage>
        <taxon>Eukaryota</taxon>
        <taxon>Metazoa</taxon>
        <taxon>Spiralia</taxon>
        <taxon>Gnathifera</taxon>
        <taxon>Rotifera</taxon>
        <taxon>Eurotatoria</taxon>
        <taxon>Monogononta</taxon>
        <taxon>Pseudotrocha</taxon>
        <taxon>Ploima</taxon>
        <taxon>Brachionidae</taxon>
        <taxon>Brachionus</taxon>
    </lineage>
</organism>
<feature type="coiled-coil region" evidence="1">
    <location>
        <begin position="204"/>
        <end position="241"/>
    </location>
</feature>
<name>A0A814NW70_9BILA</name>
<protein>
    <submittedName>
        <fullName evidence="2">Uncharacterized protein</fullName>
    </submittedName>
</protein>
<reference evidence="2" key="1">
    <citation type="submission" date="2021-02" db="EMBL/GenBank/DDBJ databases">
        <authorList>
            <person name="Nowell W R."/>
        </authorList>
    </citation>
    <scope>NUCLEOTIDE SEQUENCE</scope>
    <source>
        <strain evidence="2">Ploen Becks lab</strain>
    </source>
</reference>
<dbReference type="Gene3D" id="3.30.70.330">
    <property type="match status" value="1"/>
</dbReference>
<dbReference type="Proteomes" id="UP000663879">
    <property type="component" value="Unassembled WGS sequence"/>
</dbReference>
<dbReference type="EMBL" id="CAJNOC010007352">
    <property type="protein sequence ID" value="CAF1097254.1"/>
    <property type="molecule type" value="Genomic_DNA"/>
</dbReference>
<evidence type="ECO:0000313" key="2">
    <source>
        <dbReference type="EMBL" id="CAF1097254.1"/>
    </source>
</evidence>
<comment type="caution">
    <text evidence="2">The sequence shown here is derived from an EMBL/GenBank/DDBJ whole genome shotgun (WGS) entry which is preliminary data.</text>
</comment>
<sequence>MEFINNGSLDNCLIIANKLEIHRDLIELLYESKKRTGGGDIKHMIYDQFLKQYIVFFECSKTVEDVLNFGDIQFSNQLYQAFKIDKKRIILEDCDCDLKKDVLNLYIDYLFEDIPNCEFKFEILKPGSLFITCNYKIDFDLLKKRHMRHNKLQNKLVKIHLVPLIEKDFHKLEQADIFKYFVNILNNLEQTCLRDDSKMSRNSIETNTNNENFYKDTIKNLERKLRLYENLNENLSSINKLSEHVIKLNSSEINMHSGQRIINSVILSNSDNENPFSNLKENTRLDSKEDRIICQYDPKKLDKLVSFESFDFQPDNSRSNRIR</sequence>
<keyword evidence="1" id="KW-0175">Coiled coil</keyword>
<accession>A0A814NW70</accession>
<evidence type="ECO:0000256" key="1">
    <source>
        <dbReference type="SAM" id="Coils"/>
    </source>
</evidence>
<feature type="non-terminal residue" evidence="2">
    <location>
        <position position="323"/>
    </location>
</feature>
<dbReference type="InterPro" id="IPR012677">
    <property type="entry name" value="Nucleotide-bd_a/b_plait_sf"/>
</dbReference>
<dbReference type="AlphaFoldDB" id="A0A814NW70"/>
<evidence type="ECO:0000313" key="3">
    <source>
        <dbReference type="Proteomes" id="UP000663879"/>
    </source>
</evidence>